<evidence type="ECO:0000313" key="2">
    <source>
        <dbReference type="EMBL" id="KAG2262192.1"/>
    </source>
</evidence>
<evidence type="ECO:0000313" key="3">
    <source>
        <dbReference type="Proteomes" id="UP000886595"/>
    </source>
</evidence>
<organism evidence="2 3">
    <name type="scientific">Brassica carinata</name>
    <name type="common">Ethiopian mustard</name>
    <name type="synonym">Abyssinian cabbage</name>
    <dbReference type="NCBI Taxonomy" id="52824"/>
    <lineage>
        <taxon>Eukaryota</taxon>
        <taxon>Viridiplantae</taxon>
        <taxon>Streptophyta</taxon>
        <taxon>Embryophyta</taxon>
        <taxon>Tracheophyta</taxon>
        <taxon>Spermatophyta</taxon>
        <taxon>Magnoliopsida</taxon>
        <taxon>eudicotyledons</taxon>
        <taxon>Gunneridae</taxon>
        <taxon>Pentapetalae</taxon>
        <taxon>rosids</taxon>
        <taxon>malvids</taxon>
        <taxon>Brassicales</taxon>
        <taxon>Brassicaceae</taxon>
        <taxon>Brassiceae</taxon>
        <taxon>Brassica</taxon>
    </lineage>
</organism>
<name>A0A8X7Q314_BRACI</name>
<dbReference type="Proteomes" id="UP000886595">
    <property type="component" value="Unassembled WGS sequence"/>
</dbReference>
<feature type="region of interest" description="Disordered" evidence="1">
    <location>
        <begin position="1"/>
        <end position="20"/>
    </location>
</feature>
<accession>A0A8X7Q314</accession>
<proteinExistence type="predicted"/>
<gene>
    <name evidence="2" type="ORF">Bca52824_069271</name>
</gene>
<keyword evidence="3" id="KW-1185">Reference proteome</keyword>
<dbReference type="EMBL" id="JAAMPC010000014">
    <property type="protein sequence ID" value="KAG2262192.1"/>
    <property type="molecule type" value="Genomic_DNA"/>
</dbReference>
<comment type="caution">
    <text evidence="2">The sequence shown here is derived from an EMBL/GenBank/DDBJ whole genome shotgun (WGS) entry which is preliminary data.</text>
</comment>
<sequence>MGVNGFSTPQSSFFGSTTQQSQPAFGNSTFGLRHIYGELVDAHAGMGCCYYPSGFNKPFNKPLVDVSLVEDLRLSVVCCAFQFFMEMFGAEYGNMAKSYDLNMVGAEYGNMDGKED</sequence>
<protein>
    <submittedName>
        <fullName evidence="2">Uncharacterized protein</fullName>
    </submittedName>
</protein>
<evidence type="ECO:0000256" key="1">
    <source>
        <dbReference type="SAM" id="MobiDB-lite"/>
    </source>
</evidence>
<dbReference type="AlphaFoldDB" id="A0A8X7Q314"/>
<reference evidence="2 3" key="1">
    <citation type="submission" date="2020-02" db="EMBL/GenBank/DDBJ databases">
        <authorList>
            <person name="Ma Q."/>
            <person name="Huang Y."/>
            <person name="Song X."/>
            <person name="Pei D."/>
        </authorList>
    </citation>
    <scope>NUCLEOTIDE SEQUENCE [LARGE SCALE GENOMIC DNA]</scope>
    <source>
        <strain evidence="2">Sxm20200214</strain>
        <tissue evidence="2">Leaf</tissue>
    </source>
</reference>